<keyword evidence="7" id="KW-0238">DNA-binding</keyword>
<dbReference type="EC" id="5.6.2.1" evidence="3"/>
<feature type="region of interest" description="Disordered" evidence="9">
    <location>
        <begin position="870"/>
        <end position="917"/>
    </location>
</feature>
<evidence type="ECO:0000313" key="12">
    <source>
        <dbReference type="EMBL" id="CAB4858994.1"/>
    </source>
</evidence>
<dbReference type="InterPro" id="IPR013497">
    <property type="entry name" value="Topo_IA_cen"/>
</dbReference>
<dbReference type="InterPro" id="IPR028612">
    <property type="entry name" value="Topoisom_1_IA"/>
</dbReference>
<feature type="domain" description="Toprim" evidence="10">
    <location>
        <begin position="3"/>
        <end position="114"/>
    </location>
</feature>
<feature type="domain" description="Topo IA-type catalytic" evidence="11">
    <location>
        <begin position="130"/>
        <end position="583"/>
    </location>
</feature>
<dbReference type="InterPro" id="IPR003601">
    <property type="entry name" value="Topo_IA_2"/>
</dbReference>
<dbReference type="InterPro" id="IPR025589">
    <property type="entry name" value="Toprim_C_rpt"/>
</dbReference>
<evidence type="ECO:0000256" key="7">
    <source>
        <dbReference type="ARBA" id="ARBA00023125"/>
    </source>
</evidence>
<dbReference type="EMBL" id="CAFBLK010000035">
    <property type="protein sequence ID" value="CAB4858994.1"/>
    <property type="molecule type" value="Genomic_DNA"/>
</dbReference>
<evidence type="ECO:0000259" key="11">
    <source>
        <dbReference type="PROSITE" id="PS52039"/>
    </source>
</evidence>
<evidence type="ECO:0000256" key="8">
    <source>
        <dbReference type="ARBA" id="ARBA00023235"/>
    </source>
</evidence>
<dbReference type="CDD" id="cd00186">
    <property type="entry name" value="TOP1Ac"/>
    <property type="match status" value="1"/>
</dbReference>
<keyword evidence="8" id="KW-0413">Isomerase</keyword>
<evidence type="ECO:0000256" key="9">
    <source>
        <dbReference type="SAM" id="MobiDB-lite"/>
    </source>
</evidence>
<accession>A0A6J7CPY6</accession>
<dbReference type="SMART" id="SM00493">
    <property type="entry name" value="TOPRIM"/>
    <property type="match status" value="1"/>
</dbReference>
<dbReference type="Gene3D" id="1.10.460.10">
    <property type="entry name" value="Topoisomerase I, domain 2"/>
    <property type="match status" value="1"/>
</dbReference>
<feature type="compositionally biased region" description="Basic residues" evidence="9">
    <location>
        <begin position="870"/>
        <end position="882"/>
    </location>
</feature>
<dbReference type="CDD" id="cd03363">
    <property type="entry name" value="TOPRIM_TopoIA_TopoI"/>
    <property type="match status" value="1"/>
</dbReference>
<dbReference type="GO" id="GO:0003917">
    <property type="term" value="F:DNA topoisomerase type I (single strand cut, ATP-independent) activity"/>
    <property type="evidence" value="ECO:0007669"/>
    <property type="project" value="UniProtKB-EC"/>
</dbReference>
<comment type="similarity">
    <text evidence="2">Belongs to the type IA topoisomerase family.</text>
</comment>
<gene>
    <name evidence="12" type="ORF">UFOPK3317_00302</name>
</gene>
<comment type="catalytic activity">
    <reaction evidence="1">
        <text>ATP-independent breakage of single-stranded DNA, followed by passage and rejoining.</text>
        <dbReference type="EC" id="5.6.2.1"/>
    </reaction>
</comment>
<evidence type="ECO:0000256" key="1">
    <source>
        <dbReference type="ARBA" id="ARBA00000213"/>
    </source>
</evidence>
<sequence>MPNHLVIVESKAKAETIGKYLGSDYTVMASYGHVRDLPEKGLGIDVDNHFAVEWALPQDRAKKVVADIKRAMKGADTLYLATDEDREGESIAWHLLELLQPKGVEVHRMVFHEITEDAIREALANTRQIDMRLVEAADGRRIMDRLVGYLVSPVLWRRVPSARSAGRVQSPAVRLVVERERARMKFVAAQYCDLSAIMSAADGDDSRSFGARLVEIAGQPIATGKDFDADTGLLLESSKARQLNDAEADALVGALEGAVYSVISADTRPFTEKPKEPFRTSTLQQEAGNKLGFSAGRTMSIAQGLYERGFITYMRTDSANLSEQAITAARIQVEELYGKQFVPAEPRRYKSGRNAQEAHEAIRPSGERFRVPASVRSELSNDEMRLYELIWMRTLASQMENARGNTATLRIGAQAGDEAVVFRASGKTYSFLGFRAAYIDVSEDDPSAEEAEAVLPVLAVGDRVNCSVLEVSPHSTKPPARFTEASLVKELESRGIGRPSTYASIIDKISSTRGYVYKQGNALVPSWTAFAKTQCLESHFSNLVDYRFTATMEEVLDKVAAGEAEAEKWLDEFYFGRDTPGLKQLVSQENLDTIKMEVVNSIYIGDDSEGIPITIRVWKNGASLHRGEDEKCSMPEGVLPDDLTVERALEILAKGTIGPRELGIDPETGLTIIVLTGRFGPFVQVGILEPGTKSKEKPKRASLFDGMDPETITFEEALELLSLPRTVGEIDGEEVTAQSGRYGPYLKKGTDSRTIGSEAQLLTITIEEAAAIYSQPKQARGRISKPPLAALGAHPETGAPIVVKDGRFGPYITDGATNATVPRGIDPAEVTLETAVQLLAERAARVDSNPKRTIKKKAVKKKAVKKKAVKKAVKKKAVKKATKATTKDGAKKVAEKKPAGKVAKKTAPKLDAGPAED</sequence>
<dbReference type="Gene3D" id="1.10.290.10">
    <property type="entry name" value="Topoisomerase I, domain 4"/>
    <property type="match status" value="1"/>
</dbReference>
<dbReference type="PANTHER" id="PTHR42785:SF1">
    <property type="entry name" value="DNA TOPOISOMERASE"/>
    <property type="match status" value="1"/>
</dbReference>
<dbReference type="PANTHER" id="PTHR42785">
    <property type="entry name" value="DNA TOPOISOMERASE, TYPE IA, CORE"/>
    <property type="match status" value="1"/>
</dbReference>
<protein>
    <recommendedName>
        <fullName evidence="3">DNA topoisomerase</fullName>
        <ecNumber evidence="3">5.6.2.1</ecNumber>
    </recommendedName>
</protein>
<dbReference type="Pfam" id="PF13368">
    <property type="entry name" value="Toprim_C_rpt"/>
    <property type="match status" value="3"/>
</dbReference>
<proteinExistence type="inferred from homology"/>
<dbReference type="InterPro" id="IPR013824">
    <property type="entry name" value="Topo_IA_cen_sub1"/>
</dbReference>
<dbReference type="PROSITE" id="PS52039">
    <property type="entry name" value="TOPO_IA_2"/>
    <property type="match status" value="1"/>
</dbReference>
<dbReference type="Gene3D" id="3.40.50.140">
    <property type="match status" value="1"/>
</dbReference>
<keyword evidence="6" id="KW-0799">Topoisomerase</keyword>
<dbReference type="SUPFAM" id="SSF56712">
    <property type="entry name" value="Prokaryotic type I DNA topoisomerase"/>
    <property type="match status" value="1"/>
</dbReference>
<evidence type="ECO:0000256" key="5">
    <source>
        <dbReference type="ARBA" id="ARBA00022842"/>
    </source>
</evidence>
<dbReference type="GO" id="GO:0046872">
    <property type="term" value="F:metal ion binding"/>
    <property type="evidence" value="ECO:0007669"/>
    <property type="project" value="UniProtKB-KW"/>
</dbReference>
<dbReference type="HAMAP" id="MF_00952">
    <property type="entry name" value="Topoisom_1_prok"/>
    <property type="match status" value="1"/>
</dbReference>
<dbReference type="AlphaFoldDB" id="A0A6J7CPY6"/>
<dbReference type="InterPro" id="IPR013826">
    <property type="entry name" value="Topo_IA_cen_sub3"/>
</dbReference>
<dbReference type="NCBIfam" id="TIGR01051">
    <property type="entry name" value="topA_bact"/>
    <property type="match status" value="1"/>
</dbReference>
<evidence type="ECO:0000256" key="6">
    <source>
        <dbReference type="ARBA" id="ARBA00023029"/>
    </source>
</evidence>
<dbReference type="InterPro" id="IPR013825">
    <property type="entry name" value="Topo_IA_cen_sub2"/>
</dbReference>
<dbReference type="Gene3D" id="2.70.20.10">
    <property type="entry name" value="Topoisomerase I, domain 3"/>
    <property type="match status" value="1"/>
</dbReference>
<keyword evidence="5" id="KW-0460">Magnesium</keyword>
<evidence type="ECO:0000259" key="10">
    <source>
        <dbReference type="PROSITE" id="PS50880"/>
    </source>
</evidence>
<dbReference type="PROSITE" id="PS50880">
    <property type="entry name" value="TOPRIM"/>
    <property type="match status" value="1"/>
</dbReference>
<evidence type="ECO:0000256" key="3">
    <source>
        <dbReference type="ARBA" id="ARBA00012891"/>
    </source>
</evidence>
<organism evidence="12">
    <name type="scientific">freshwater metagenome</name>
    <dbReference type="NCBI Taxonomy" id="449393"/>
    <lineage>
        <taxon>unclassified sequences</taxon>
        <taxon>metagenomes</taxon>
        <taxon>ecological metagenomes</taxon>
    </lineage>
</organism>
<dbReference type="InterPro" id="IPR003602">
    <property type="entry name" value="Topo_IA_DNA-bd_dom"/>
</dbReference>
<dbReference type="PROSITE" id="PS00396">
    <property type="entry name" value="TOPO_IA_1"/>
    <property type="match status" value="1"/>
</dbReference>
<dbReference type="InterPro" id="IPR000380">
    <property type="entry name" value="Topo_IA"/>
</dbReference>
<keyword evidence="4" id="KW-0479">Metal-binding</keyword>
<dbReference type="SMART" id="SM00437">
    <property type="entry name" value="TOP1Ac"/>
    <property type="match status" value="1"/>
</dbReference>
<dbReference type="GO" id="GO:0003677">
    <property type="term" value="F:DNA binding"/>
    <property type="evidence" value="ECO:0007669"/>
    <property type="project" value="UniProtKB-KW"/>
</dbReference>
<dbReference type="InterPro" id="IPR005733">
    <property type="entry name" value="TopoI_bac-type"/>
</dbReference>
<feature type="compositionally biased region" description="Basic and acidic residues" evidence="9">
    <location>
        <begin position="885"/>
        <end position="898"/>
    </location>
</feature>
<dbReference type="InterPro" id="IPR023405">
    <property type="entry name" value="Topo_IA_core_domain"/>
</dbReference>
<dbReference type="InterPro" id="IPR023406">
    <property type="entry name" value="Topo_IA_AS"/>
</dbReference>
<dbReference type="GO" id="GO:0006265">
    <property type="term" value="P:DNA topological change"/>
    <property type="evidence" value="ECO:0007669"/>
    <property type="project" value="InterPro"/>
</dbReference>
<evidence type="ECO:0000256" key="4">
    <source>
        <dbReference type="ARBA" id="ARBA00022723"/>
    </source>
</evidence>
<name>A0A6J7CPY6_9ZZZZ</name>
<dbReference type="Pfam" id="PF01131">
    <property type="entry name" value="Topoisom_bac"/>
    <property type="match status" value="1"/>
</dbReference>
<dbReference type="Pfam" id="PF01751">
    <property type="entry name" value="Toprim"/>
    <property type="match status" value="1"/>
</dbReference>
<dbReference type="SMART" id="SM00436">
    <property type="entry name" value="TOP1Bc"/>
    <property type="match status" value="1"/>
</dbReference>
<dbReference type="PRINTS" id="PR00417">
    <property type="entry name" value="PRTPISMRASEI"/>
</dbReference>
<dbReference type="InterPro" id="IPR034149">
    <property type="entry name" value="TOPRIM_TopoI"/>
</dbReference>
<evidence type="ECO:0000256" key="2">
    <source>
        <dbReference type="ARBA" id="ARBA00009446"/>
    </source>
</evidence>
<reference evidence="12" key="1">
    <citation type="submission" date="2020-05" db="EMBL/GenBank/DDBJ databases">
        <authorList>
            <person name="Chiriac C."/>
            <person name="Salcher M."/>
            <person name="Ghai R."/>
            <person name="Kavagutti S V."/>
        </authorList>
    </citation>
    <scope>NUCLEOTIDE SEQUENCE</scope>
</reference>
<dbReference type="InterPro" id="IPR006171">
    <property type="entry name" value="TOPRIM_dom"/>
</dbReference>